<dbReference type="SUPFAM" id="SSF49562">
    <property type="entry name" value="C2 domain (Calcium/lipid-binding domain, CaLB)"/>
    <property type="match status" value="1"/>
</dbReference>
<dbReference type="PANTHER" id="PTHR36810:SF1">
    <property type="entry name" value="OS05G0232200 PROTEIN"/>
    <property type="match status" value="1"/>
</dbReference>
<evidence type="ECO:0000313" key="3">
    <source>
        <dbReference type="Proteomes" id="UP000822688"/>
    </source>
</evidence>
<accession>A0A8T0HLI8</accession>
<evidence type="ECO:0000313" key="2">
    <source>
        <dbReference type="EMBL" id="KAG0571603.1"/>
    </source>
</evidence>
<dbReference type="Gene3D" id="2.60.40.150">
    <property type="entry name" value="C2 domain"/>
    <property type="match status" value="1"/>
</dbReference>
<proteinExistence type="predicted"/>
<gene>
    <name evidence="2" type="ORF">KC19_VG026200</name>
</gene>
<dbReference type="EMBL" id="CM026426">
    <property type="protein sequence ID" value="KAG0571603.1"/>
    <property type="molecule type" value="Genomic_DNA"/>
</dbReference>
<keyword evidence="3" id="KW-1185">Reference proteome</keyword>
<reference evidence="2" key="1">
    <citation type="submission" date="2020-06" db="EMBL/GenBank/DDBJ databases">
        <title>WGS assembly of Ceratodon purpureus strain R40.</title>
        <authorList>
            <person name="Carey S.B."/>
            <person name="Jenkins J."/>
            <person name="Shu S."/>
            <person name="Lovell J.T."/>
            <person name="Sreedasyam A."/>
            <person name="Maumus F."/>
            <person name="Tiley G.P."/>
            <person name="Fernandez-Pozo N."/>
            <person name="Barry K."/>
            <person name="Chen C."/>
            <person name="Wang M."/>
            <person name="Lipzen A."/>
            <person name="Daum C."/>
            <person name="Saski C.A."/>
            <person name="Payton A.C."/>
            <person name="Mcbreen J.C."/>
            <person name="Conrad R.E."/>
            <person name="Kollar L.M."/>
            <person name="Olsson S."/>
            <person name="Huttunen S."/>
            <person name="Landis J.B."/>
            <person name="Wickett N.J."/>
            <person name="Johnson M.G."/>
            <person name="Rensing S.A."/>
            <person name="Grimwood J."/>
            <person name="Schmutz J."/>
            <person name="Mcdaniel S.F."/>
        </authorList>
    </citation>
    <scope>NUCLEOTIDE SEQUENCE</scope>
    <source>
        <strain evidence="2">R40</strain>
    </source>
</reference>
<feature type="domain" description="C2" evidence="1">
    <location>
        <begin position="3"/>
        <end position="94"/>
    </location>
</feature>
<evidence type="ECO:0000259" key="1">
    <source>
        <dbReference type="Pfam" id="PF00168"/>
    </source>
</evidence>
<sequence length="450" mass="49865">MPGTIRISVLEAVELPETFSDGTSVEHVTAKVTLGTRQFKTESRIVNDKRIGSWNSNFVFLVTNLRDKLVVAICDNEDHCLTQTCIEVPSIIEKGSQDGFVELKGGGRIHLSMSFILTNEERKKIQGMRLAVLKRREEERVKKTIIFRNVQPYAENDLEAASASAVTITEIDGSADGEIKDLKETTTGRLGFGSTMKPLMRVLMFDYARAVGLQSRQECKRIAKKTKFLAAENEHFEYAVPANVLDEDNRSIEGRRLLSVLDSEPAAVVTSSCKQSFVSGDMRKVDFKGGTLHVNLNNLTQRSDGQQGVRPVNFGKESPQLELPFGLGPGRDARLGPGARWAQKIGLDSRWTSPQKARRFVRVEWNSKVSAPRTSFLKVIKAAGSSHEAYGDDRSLQERHNLSNSIGAVLNKVVGGATILLAALFMMWPLSENATASHFCHLVRLCLSHH</sequence>
<dbReference type="PANTHER" id="PTHR36810">
    <property type="entry name" value="BNACNNG47150D PROTEIN"/>
    <property type="match status" value="1"/>
</dbReference>
<dbReference type="AlphaFoldDB" id="A0A8T0HLI8"/>
<protein>
    <recommendedName>
        <fullName evidence="1">C2 domain-containing protein</fullName>
    </recommendedName>
</protein>
<dbReference type="Pfam" id="PF00168">
    <property type="entry name" value="C2"/>
    <property type="match status" value="1"/>
</dbReference>
<dbReference type="InterPro" id="IPR000008">
    <property type="entry name" value="C2_dom"/>
</dbReference>
<name>A0A8T0HLI8_CERPU</name>
<organism evidence="2 3">
    <name type="scientific">Ceratodon purpureus</name>
    <name type="common">Fire moss</name>
    <name type="synonym">Dicranum purpureum</name>
    <dbReference type="NCBI Taxonomy" id="3225"/>
    <lineage>
        <taxon>Eukaryota</taxon>
        <taxon>Viridiplantae</taxon>
        <taxon>Streptophyta</taxon>
        <taxon>Embryophyta</taxon>
        <taxon>Bryophyta</taxon>
        <taxon>Bryophytina</taxon>
        <taxon>Bryopsida</taxon>
        <taxon>Dicranidae</taxon>
        <taxon>Pseudoditrichales</taxon>
        <taxon>Ditrichaceae</taxon>
        <taxon>Ceratodon</taxon>
    </lineage>
</organism>
<dbReference type="Proteomes" id="UP000822688">
    <property type="component" value="Chromosome V"/>
</dbReference>
<dbReference type="InterPro" id="IPR035892">
    <property type="entry name" value="C2_domain_sf"/>
</dbReference>
<comment type="caution">
    <text evidence="2">The sequence shown here is derived from an EMBL/GenBank/DDBJ whole genome shotgun (WGS) entry which is preliminary data.</text>
</comment>